<proteinExistence type="inferred from homology"/>
<evidence type="ECO:0000256" key="5">
    <source>
        <dbReference type="ARBA" id="ARBA00022989"/>
    </source>
</evidence>
<dbReference type="RefSeq" id="WP_307040857.1">
    <property type="nucleotide sequence ID" value="NZ_JAUSYY010000001.1"/>
</dbReference>
<sequence length="316" mass="33813">MADRLTLTRRSPAVAPFARRSVGLALRARRPLGLAPLAWTAMALYAAFLIYPIVQGLFNSFTNASPLALSSAFVGLDNYVDLFTDRRLLSSLGFTLLVTVFVTVAANAIGLALALLLNRSTTNYRVMKTLIFIPQVLSGVIVAFIWRSILTQNGLLNSVLQNLGLIDAPVSWIGTPGLAALAVCVVVSWVTIAFATVVYTASLQSVPAELYEAARMDGAGVWSRFRNVTLPMIAPGTTISVVLCLITTFKLYDVIAVLTGGGPAESTKSTAFYLITVAFTDNRFGYGSAIAMLLLVLTAAAAFGLTALLRRREVNL</sequence>
<comment type="subcellular location">
    <subcellularLocation>
        <location evidence="1 7">Cell membrane</location>
        <topology evidence="1 7">Multi-pass membrane protein</topology>
    </subcellularLocation>
</comment>
<dbReference type="Proteomes" id="UP001239083">
    <property type="component" value="Unassembled WGS sequence"/>
</dbReference>
<evidence type="ECO:0000259" key="8">
    <source>
        <dbReference type="PROSITE" id="PS50928"/>
    </source>
</evidence>
<dbReference type="EMBL" id="JAUSYY010000001">
    <property type="protein sequence ID" value="MDQ0893978.1"/>
    <property type="molecule type" value="Genomic_DNA"/>
</dbReference>
<accession>A0ABU0R7E6</accession>
<gene>
    <name evidence="9" type="ORF">QFZ26_001533</name>
</gene>
<keyword evidence="4 7" id="KW-0812">Transmembrane</keyword>
<evidence type="ECO:0000256" key="7">
    <source>
        <dbReference type="RuleBase" id="RU363032"/>
    </source>
</evidence>
<reference evidence="9 10" key="1">
    <citation type="submission" date="2023-07" db="EMBL/GenBank/DDBJ databases">
        <title>Comparative genomics of wheat-associated soil bacteria to identify genetic determinants of phenazine resistance.</title>
        <authorList>
            <person name="Mouncey N."/>
        </authorList>
    </citation>
    <scope>NUCLEOTIDE SEQUENCE [LARGE SCALE GENOMIC DNA]</scope>
    <source>
        <strain evidence="9 10">V3I3</strain>
    </source>
</reference>
<dbReference type="SUPFAM" id="SSF161098">
    <property type="entry name" value="MetI-like"/>
    <property type="match status" value="1"/>
</dbReference>
<dbReference type="InterPro" id="IPR051393">
    <property type="entry name" value="ABC_transporter_permease"/>
</dbReference>
<feature type="transmembrane region" description="Helical" evidence="7">
    <location>
        <begin position="232"/>
        <end position="252"/>
    </location>
</feature>
<dbReference type="Gene3D" id="1.10.3720.10">
    <property type="entry name" value="MetI-like"/>
    <property type="match status" value="1"/>
</dbReference>
<feature type="transmembrane region" description="Helical" evidence="7">
    <location>
        <begin position="129"/>
        <end position="150"/>
    </location>
</feature>
<dbReference type="PROSITE" id="PS50928">
    <property type="entry name" value="ABC_TM1"/>
    <property type="match status" value="1"/>
</dbReference>
<feature type="transmembrane region" description="Helical" evidence="7">
    <location>
        <begin position="289"/>
        <end position="309"/>
    </location>
</feature>
<feature type="transmembrane region" description="Helical" evidence="7">
    <location>
        <begin position="92"/>
        <end position="117"/>
    </location>
</feature>
<comment type="similarity">
    <text evidence="7">Belongs to the binding-protein-dependent transport system permease family.</text>
</comment>
<dbReference type="InterPro" id="IPR000515">
    <property type="entry name" value="MetI-like"/>
</dbReference>
<organism evidence="9 10">
    <name type="scientific">Agromyces ramosus</name>
    <dbReference type="NCBI Taxonomy" id="33879"/>
    <lineage>
        <taxon>Bacteria</taxon>
        <taxon>Bacillati</taxon>
        <taxon>Actinomycetota</taxon>
        <taxon>Actinomycetes</taxon>
        <taxon>Micrococcales</taxon>
        <taxon>Microbacteriaceae</taxon>
        <taxon>Agromyces</taxon>
    </lineage>
</organism>
<keyword evidence="2 7" id="KW-0813">Transport</keyword>
<keyword evidence="10" id="KW-1185">Reference proteome</keyword>
<dbReference type="PANTHER" id="PTHR30193">
    <property type="entry name" value="ABC TRANSPORTER PERMEASE PROTEIN"/>
    <property type="match status" value="1"/>
</dbReference>
<dbReference type="InterPro" id="IPR035906">
    <property type="entry name" value="MetI-like_sf"/>
</dbReference>
<protein>
    <submittedName>
        <fullName evidence="9">ABC-type sugar transport system permease subunit</fullName>
    </submittedName>
</protein>
<dbReference type="PANTHER" id="PTHR30193:SF41">
    <property type="entry name" value="DIACETYLCHITOBIOSE UPTAKE SYSTEM PERMEASE PROTEIN NGCF"/>
    <property type="match status" value="1"/>
</dbReference>
<keyword evidence="6 7" id="KW-0472">Membrane</keyword>
<evidence type="ECO:0000313" key="9">
    <source>
        <dbReference type="EMBL" id="MDQ0893978.1"/>
    </source>
</evidence>
<evidence type="ECO:0000256" key="6">
    <source>
        <dbReference type="ARBA" id="ARBA00023136"/>
    </source>
</evidence>
<keyword evidence="5 7" id="KW-1133">Transmembrane helix</keyword>
<dbReference type="Pfam" id="PF00528">
    <property type="entry name" value="BPD_transp_1"/>
    <property type="match status" value="1"/>
</dbReference>
<evidence type="ECO:0000256" key="3">
    <source>
        <dbReference type="ARBA" id="ARBA00022475"/>
    </source>
</evidence>
<feature type="transmembrane region" description="Helical" evidence="7">
    <location>
        <begin position="34"/>
        <end position="54"/>
    </location>
</feature>
<keyword evidence="3" id="KW-1003">Cell membrane</keyword>
<dbReference type="CDD" id="cd06261">
    <property type="entry name" value="TM_PBP2"/>
    <property type="match status" value="1"/>
</dbReference>
<feature type="domain" description="ABC transmembrane type-1" evidence="8">
    <location>
        <begin position="92"/>
        <end position="307"/>
    </location>
</feature>
<keyword evidence="9" id="KW-0762">Sugar transport</keyword>
<name>A0ABU0R7E6_9MICO</name>
<evidence type="ECO:0000256" key="2">
    <source>
        <dbReference type="ARBA" id="ARBA00022448"/>
    </source>
</evidence>
<evidence type="ECO:0000313" key="10">
    <source>
        <dbReference type="Proteomes" id="UP001239083"/>
    </source>
</evidence>
<feature type="transmembrane region" description="Helical" evidence="7">
    <location>
        <begin position="170"/>
        <end position="199"/>
    </location>
</feature>
<evidence type="ECO:0000256" key="4">
    <source>
        <dbReference type="ARBA" id="ARBA00022692"/>
    </source>
</evidence>
<evidence type="ECO:0000256" key="1">
    <source>
        <dbReference type="ARBA" id="ARBA00004651"/>
    </source>
</evidence>
<comment type="caution">
    <text evidence="9">The sequence shown here is derived from an EMBL/GenBank/DDBJ whole genome shotgun (WGS) entry which is preliminary data.</text>
</comment>